<keyword evidence="6 8" id="KW-1133">Transmembrane helix</keyword>
<evidence type="ECO:0000256" key="4">
    <source>
        <dbReference type="ARBA" id="ARBA00022692"/>
    </source>
</evidence>
<evidence type="ECO:0000256" key="3">
    <source>
        <dbReference type="ARBA" id="ARBA00022448"/>
    </source>
</evidence>
<name>A0A0F9LN92_9ZZZZ</name>
<evidence type="ECO:0000256" key="7">
    <source>
        <dbReference type="ARBA" id="ARBA00023136"/>
    </source>
</evidence>
<evidence type="ECO:0000313" key="10">
    <source>
        <dbReference type="EMBL" id="KKM94853.1"/>
    </source>
</evidence>
<feature type="transmembrane region" description="Helical" evidence="8">
    <location>
        <begin position="68"/>
        <end position="88"/>
    </location>
</feature>
<sequence>MLLGAGGNIGAQSSTLVIRALATGELTLRQWAKVLRKETCAGALIGTVLGFTAFIIAVIFLRDTMIGITVGVSVATVVLVGNLAGAIIPLVFRYLRLDPAIVSAPLITTIIDVTGIIIYFEIARRMLNV</sequence>
<gene>
    <name evidence="10" type="ORF">LCGC14_1194140</name>
</gene>
<protein>
    <recommendedName>
        <fullName evidence="9">SLC41A/MgtE integral membrane domain-containing protein</fullName>
    </recommendedName>
</protein>
<dbReference type="GO" id="GO:0008324">
    <property type="term" value="F:monoatomic cation transmembrane transporter activity"/>
    <property type="evidence" value="ECO:0007669"/>
    <property type="project" value="InterPro"/>
</dbReference>
<keyword evidence="4 8" id="KW-0812">Transmembrane</keyword>
<feature type="domain" description="SLC41A/MgtE integral membrane" evidence="9">
    <location>
        <begin position="1"/>
        <end position="120"/>
    </location>
</feature>
<comment type="subcellular location">
    <subcellularLocation>
        <location evidence="1">Membrane</location>
        <topology evidence="1">Multi-pass membrane protein</topology>
    </subcellularLocation>
</comment>
<evidence type="ECO:0000259" key="9">
    <source>
        <dbReference type="Pfam" id="PF01769"/>
    </source>
</evidence>
<dbReference type="InterPro" id="IPR036739">
    <property type="entry name" value="SLC41_membr_dom_sf"/>
</dbReference>
<comment type="similarity">
    <text evidence="2">Belongs to the SLC41A transporter family.</text>
</comment>
<dbReference type="EMBL" id="LAZR01006086">
    <property type="protein sequence ID" value="KKM94853.1"/>
    <property type="molecule type" value="Genomic_DNA"/>
</dbReference>
<dbReference type="Gene3D" id="1.10.357.20">
    <property type="entry name" value="SLC41 divalent cation transporters, integral membrane domain"/>
    <property type="match status" value="1"/>
</dbReference>
<keyword evidence="7 8" id="KW-0472">Membrane</keyword>
<keyword evidence="5" id="KW-0460">Magnesium</keyword>
<evidence type="ECO:0000256" key="2">
    <source>
        <dbReference type="ARBA" id="ARBA00009749"/>
    </source>
</evidence>
<organism evidence="10">
    <name type="scientific">marine sediment metagenome</name>
    <dbReference type="NCBI Taxonomy" id="412755"/>
    <lineage>
        <taxon>unclassified sequences</taxon>
        <taxon>metagenomes</taxon>
        <taxon>ecological metagenomes</taxon>
    </lineage>
</organism>
<reference evidence="10" key="1">
    <citation type="journal article" date="2015" name="Nature">
        <title>Complex archaea that bridge the gap between prokaryotes and eukaryotes.</title>
        <authorList>
            <person name="Spang A."/>
            <person name="Saw J.H."/>
            <person name="Jorgensen S.L."/>
            <person name="Zaremba-Niedzwiedzka K."/>
            <person name="Martijn J."/>
            <person name="Lind A.E."/>
            <person name="van Eijk R."/>
            <person name="Schleper C."/>
            <person name="Guy L."/>
            <person name="Ettema T.J."/>
        </authorList>
    </citation>
    <scope>NUCLEOTIDE SEQUENCE</scope>
</reference>
<evidence type="ECO:0000256" key="6">
    <source>
        <dbReference type="ARBA" id="ARBA00022989"/>
    </source>
</evidence>
<keyword evidence="3" id="KW-0813">Transport</keyword>
<evidence type="ECO:0000256" key="5">
    <source>
        <dbReference type="ARBA" id="ARBA00022842"/>
    </source>
</evidence>
<feature type="transmembrane region" description="Helical" evidence="8">
    <location>
        <begin position="100"/>
        <end position="120"/>
    </location>
</feature>
<evidence type="ECO:0000256" key="8">
    <source>
        <dbReference type="SAM" id="Phobius"/>
    </source>
</evidence>
<dbReference type="InterPro" id="IPR006667">
    <property type="entry name" value="SLC41_membr_dom"/>
</dbReference>
<dbReference type="PANTHER" id="PTHR41394">
    <property type="entry name" value="MAGNESIUM TRANSPORTER MGTE"/>
    <property type="match status" value="1"/>
</dbReference>
<accession>A0A0F9LN92</accession>
<proteinExistence type="inferred from homology"/>
<dbReference type="Pfam" id="PF01769">
    <property type="entry name" value="MgtE"/>
    <property type="match status" value="1"/>
</dbReference>
<evidence type="ECO:0000256" key="1">
    <source>
        <dbReference type="ARBA" id="ARBA00004141"/>
    </source>
</evidence>
<feature type="transmembrane region" description="Helical" evidence="8">
    <location>
        <begin position="41"/>
        <end position="61"/>
    </location>
</feature>
<dbReference type="AlphaFoldDB" id="A0A0F9LN92"/>
<dbReference type="GO" id="GO:0016020">
    <property type="term" value="C:membrane"/>
    <property type="evidence" value="ECO:0007669"/>
    <property type="project" value="UniProtKB-SubCell"/>
</dbReference>
<dbReference type="PANTHER" id="PTHR41394:SF5">
    <property type="entry name" value="SLC41A_MGTE INTEGRAL MEMBRANE DOMAIN-CONTAINING PROTEIN"/>
    <property type="match status" value="1"/>
</dbReference>
<comment type="caution">
    <text evidence="10">The sequence shown here is derived from an EMBL/GenBank/DDBJ whole genome shotgun (WGS) entry which is preliminary data.</text>
</comment>
<dbReference type="SUPFAM" id="SSF161093">
    <property type="entry name" value="MgtE membrane domain-like"/>
    <property type="match status" value="1"/>
</dbReference>